<dbReference type="InterPro" id="IPR020818">
    <property type="entry name" value="Chaperonin_GroES"/>
</dbReference>
<comment type="function">
    <text evidence="3 4">Together with the chaperonin GroEL, plays an essential role in assisting protein folding. The GroEL-GroES system forms a nano-cage that allows encapsulation of the non-native substrate proteins and provides a physical environment optimized to promote and accelerate protein folding. GroES binds to the apical surface of the GroEL ring, thereby capping the opening of the GroEL channel.</text>
</comment>
<dbReference type="SMART" id="SM00883">
    <property type="entry name" value="Cpn10"/>
    <property type="match status" value="1"/>
</dbReference>
<dbReference type="Gene3D" id="2.30.33.40">
    <property type="entry name" value="GroES chaperonin"/>
    <property type="match status" value="1"/>
</dbReference>
<keyword evidence="3" id="KW-0963">Cytoplasm</keyword>
<evidence type="ECO:0000256" key="4">
    <source>
        <dbReference type="RuleBase" id="RU000535"/>
    </source>
</evidence>
<comment type="caution">
    <text evidence="5">The sequence shown here is derived from an EMBL/GenBank/DDBJ whole genome shotgun (WGS) entry which is preliminary data.</text>
</comment>
<dbReference type="PANTHER" id="PTHR10772:SF58">
    <property type="entry name" value="CO-CHAPERONIN GROES"/>
    <property type="match status" value="1"/>
</dbReference>
<organism evidence="5 6">
    <name type="scientific">Rhodopirellula maiorica SM1</name>
    <dbReference type="NCBI Taxonomy" id="1265738"/>
    <lineage>
        <taxon>Bacteria</taxon>
        <taxon>Pseudomonadati</taxon>
        <taxon>Planctomycetota</taxon>
        <taxon>Planctomycetia</taxon>
        <taxon>Pirellulales</taxon>
        <taxon>Pirellulaceae</taxon>
        <taxon>Novipirellula</taxon>
    </lineage>
</organism>
<dbReference type="NCBIfam" id="NF001531">
    <property type="entry name" value="PRK00364.2-2"/>
    <property type="match status" value="1"/>
</dbReference>
<dbReference type="InterPro" id="IPR037124">
    <property type="entry name" value="Chaperonin_GroES_sf"/>
</dbReference>
<proteinExistence type="inferred from homology"/>
<dbReference type="PRINTS" id="PR00297">
    <property type="entry name" value="CHAPERONIN10"/>
</dbReference>
<dbReference type="GO" id="GO:0044183">
    <property type="term" value="F:protein folding chaperone"/>
    <property type="evidence" value="ECO:0007669"/>
    <property type="project" value="InterPro"/>
</dbReference>
<dbReference type="InterPro" id="IPR011032">
    <property type="entry name" value="GroES-like_sf"/>
</dbReference>
<dbReference type="GO" id="GO:0046872">
    <property type="term" value="F:metal ion binding"/>
    <property type="evidence" value="ECO:0007669"/>
    <property type="project" value="TreeGrafter"/>
</dbReference>
<accession>M5RRZ7</accession>
<comment type="subcellular location">
    <subcellularLocation>
        <location evidence="3">Cytoplasm</location>
    </subcellularLocation>
</comment>
<comment type="subunit">
    <text evidence="3">Heptamer of 7 subunits arranged in a ring. Interacts with the chaperonin GroEL.</text>
</comment>
<evidence type="ECO:0000256" key="3">
    <source>
        <dbReference type="HAMAP-Rule" id="MF_00580"/>
    </source>
</evidence>
<dbReference type="GO" id="GO:0051082">
    <property type="term" value="F:unfolded protein binding"/>
    <property type="evidence" value="ECO:0007669"/>
    <property type="project" value="TreeGrafter"/>
</dbReference>
<evidence type="ECO:0000313" key="5">
    <source>
        <dbReference type="EMBL" id="EMI22118.1"/>
    </source>
</evidence>
<dbReference type="GO" id="GO:0051087">
    <property type="term" value="F:protein-folding chaperone binding"/>
    <property type="evidence" value="ECO:0007669"/>
    <property type="project" value="TreeGrafter"/>
</dbReference>
<keyword evidence="2 3" id="KW-0143">Chaperone</keyword>
<evidence type="ECO:0000313" key="6">
    <source>
        <dbReference type="Proteomes" id="UP000011991"/>
    </source>
</evidence>
<dbReference type="NCBIfam" id="NF001533">
    <property type="entry name" value="PRK00364.2-4"/>
    <property type="match status" value="1"/>
</dbReference>
<dbReference type="SUPFAM" id="SSF50129">
    <property type="entry name" value="GroES-like"/>
    <property type="match status" value="1"/>
</dbReference>
<comment type="similarity">
    <text evidence="1 3 4">Belongs to the GroES chaperonin family.</text>
</comment>
<keyword evidence="6" id="KW-1185">Reference proteome</keyword>
<dbReference type="GO" id="GO:0005524">
    <property type="term" value="F:ATP binding"/>
    <property type="evidence" value="ECO:0007669"/>
    <property type="project" value="InterPro"/>
</dbReference>
<dbReference type="CDD" id="cd00320">
    <property type="entry name" value="cpn10"/>
    <property type="match status" value="1"/>
</dbReference>
<dbReference type="Pfam" id="PF00166">
    <property type="entry name" value="Cpn10"/>
    <property type="match status" value="1"/>
</dbReference>
<evidence type="ECO:0000256" key="2">
    <source>
        <dbReference type="ARBA" id="ARBA00023186"/>
    </source>
</evidence>
<dbReference type="FunFam" id="2.30.33.40:FF:000001">
    <property type="entry name" value="10 kDa chaperonin"/>
    <property type="match status" value="1"/>
</dbReference>
<evidence type="ECO:0000256" key="1">
    <source>
        <dbReference type="ARBA" id="ARBA00006975"/>
    </source>
</evidence>
<dbReference type="AlphaFoldDB" id="M5RRZ7"/>
<protein>
    <recommendedName>
        <fullName evidence="3">Co-chaperonin GroES</fullName>
    </recommendedName>
    <alternativeName>
        <fullName evidence="3">10 kDa chaperonin</fullName>
    </alternativeName>
    <alternativeName>
        <fullName evidence="3">Chaperonin-10</fullName>
        <shortName evidence="3">Cpn10</shortName>
    </alternativeName>
</protein>
<sequence>MRCAINGTCETSIESEFLGRMRLARRLLFRILPLAMCQIGCGSGAAGPRELCNVQANNGGHFMATATKSEANPSSNLKLKPLADRVVCQRDEADEMTSGGIVLPDVAKEKVNRAKVIAVGPGKLDDNGTCHPLSVNPGDHVLLNKYGGDEFEVGEIKYTIVRESDILAVIEE</sequence>
<dbReference type="Proteomes" id="UP000011991">
    <property type="component" value="Unassembled WGS sequence"/>
</dbReference>
<dbReference type="PATRIC" id="fig|1265738.3.peg.935"/>
<dbReference type="PANTHER" id="PTHR10772">
    <property type="entry name" value="10 KDA HEAT SHOCK PROTEIN"/>
    <property type="match status" value="1"/>
</dbReference>
<dbReference type="HAMAP" id="MF_00580">
    <property type="entry name" value="CH10"/>
    <property type="match status" value="1"/>
</dbReference>
<dbReference type="EMBL" id="ANOG01000146">
    <property type="protein sequence ID" value="EMI22118.1"/>
    <property type="molecule type" value="Genomic_DNA"/>
</dbReference>
<reference evidence="5 6" key="1">
    <citation type="journal article" date="2013" name="Mar. Genomics">
        <title>Expression of sulfatases in Rhodopirellula baltica and the diversity of sulfatases in the genus Rhodopirellula.</title>
        <authorList>
            <person name="Wegner C.E."/>
            <person name="Richter-Heitmann T."/>
            <person name="Klindworth A."/>
            <person name="Klockow C."/>
            <person name="Richter M."/>
            <person name="Achstetter T."/>
            <person name="Glockner F.O."/>
            <person name="Harder J."/>
        </authorList>
    </citation>
    <scope>NUCLEOTIDE SEQUENCE [LARGE SCALE GENOMIC DNA]</scope>
    <source>
        <strain evidence="5 6">SM1</strain>
    </source>
</reference>
<name>M5RRZ7_9BACT</name>
<dbReference type="GO" id="GO:0005737">
    <property type="term" value="C:cytoplasm"/>
    <property type="evidence" value="ECO:0007669"/>
    <property type="project" value="UniProtKB-SubCell"/>
</dbReference>
<gene>
    <name evidence="3" type="primary">groES</name>
    <name evidence="3" type="synonym">groS</name>
    <name evidence="5" type="ORF">RMSM_00943</name>
</gene>